<accession>A0A540W5D9</accession>
<gene>
    <name evidence="3" type="ORF">E6W39_20335</name>
</gene>
<keyword evidence="2" id="KW-0812">Transmembrane</keyword>
<keyword evidence="4" id="KW-1185">Reference proteome</keyword>
<comment type="caution">
    <text evidence="3">The sequence shown here is derived from an EMBL/GenBank/DDBJ whole genome shotgun (WGS) entry which is preliminary data.</text>
</comment>
<feature type="region of interest" description="Disordered" evidence="1">
    <location>
        <begin position="77"/>
        <end position="123"/>
    </location>
</feature>
<evidence type="ECO:0000256" key="2">
    <source>
        <dbReference type="SAM" id="Phobius"/>
    </source>
</evidence>
<protein>
    <recommendedName>
        <fullName evidence="5">Gram-positive cocci surface proteins LPxTG domain-containing protein</fullName>
    </recommendedName>
</protein>
<keyword evidence="2" id="KW-1133">Transmembrane helix</keyword>
<evidence type="ECO:0000313" key="4">
    <source>
        <dbReference type="Proteomes" id="UP000319103"/>
    </source>
</evidence>
<sequence>MTGGQWKTLPVHHGCDPVIYPDTSSLAQHLDTGRASRLMFRVALSAEAPADQHDITVYLGTAPGGAGPVRTLHIVRQDAPSSAPASAPSRTATAAPSKPASQAPAPTGQQAKSAPAVAQPAAATSPAAVPTTATAPAQQLAFTGGGASSGLLIGAGGALVVLGAGAVTLAARRRSSARH</sequence>
<evidence type="ECO:0008006" key="5">
    <source>
        <dbReference type="Google" id="ProtNLM"/>
    </source>
</evidence>
<dbReference type="Proteomes" id="UP000319103">
    <property type="component" value="Unassembled WGS sequence"/>
</dbReference>
<proteinExistence type="predicted"/>
<dbReference type="EMBL" id="VIGB01000003">
    <property type="protein sequence ID" value="TQF04147.1"/>
    <property type="molecule type" value="Genomic_DNA"/>
</dbReference>
<feature type="transmembrane region" description="Helical" evidence="2">
    <location>
        <begin position="151"/>
        <end position="171"/>
    </location>
</feature>
<dbReference type="OrthoDB" id="3873648at2"/>
<evidence type="ECO:0000313" key="3">
    <source>
        <dbReference type="EMBL" id="TQF04147.1"/>
    </source>
</evidence>
<organism evidence="3 4">
    <name type="scientific">Kitasatospora acidiphila</name>
    <dbReference type="NCBI Taxonomy" id="2567942"/>
    <lineage>
        <taxon>Bacteria</taxon>
        <taxon>Bacillati</taxon>
        <taxon>Actinomycetota</taxon>
        <taxon>Actinomycetes</taxon>
        <taxon>Kitasatosporales</taxon>
        <taxon>Streptomycetaceae</taxon>
        <taxon>Kitasatospora</taxon>
    </lineage>
</organism>
<dbReference type="AlphaFoldDB" id="A0A540W5D9"/>
<reference evidence="3 4" key="1">
    <citation type="submission" date="2019-06" db="EMBL/GenBank/DDBJ databases">
        <title>Description of Kitasatospora acidophila sp. nov. isolated from pine grove soil, and reclassification of Streptomyces novaecaesareae to Kitasatospora novaeceasareae comb. nov.</title>
        <authorList>
            <person name="Kim M.J."/>
        </authorList>
    </citation>
    <scope>NUCLEOTIDE SEQUENCE [LARGE SCALE GENOMIC DNA]</scope>
    <source>
        <strain evidence="3 4">MMS16-CNU292</strain>
    </source>
</reference>
<evidence type="ECO:0000256" key="1">
    <source>
        <dbReference type="SAM" id="MobiDB-lite"/>
    </source>
</evidence>
<feature type="compositionally biased region" description="Low complexity" evidence="1">
    <location>
        <begin position="79"/>
        <end position="123"/>
    </location>
</feature>
<name>A0A540W5D9_9ACTN</name>
<keyword evidence="2" id="KW-0472">Membrane</keyword>